<comment type="similarity">
    <text evidence="1 4">Belongs to the short-chain dehydrogenases/reductases (SDR) family.</text>
</comment>
<evidence type="ECO:0000313" key="6">
    <source>
        <dbReference type="EMBL" id="WOL04422.1"/>
    </source>
</evidence>
<dbReference type="GO" id="GO:0005783">
    <property type="term" value="C:endoplasmic reticulum"/>
    <property type="evidence" value="ECO:0007669"/>
    <property type="project" value="TreeGrafter"/>
</dbReference>
<evidence type="ECO:0000256" key="4">
    <source>
        <dbReference type="RuleBase" id="RU000363"/>
    </source>
</evidence>
<dbReference type="FunFam" id="3.40.50.720:FF:000137">
    <property type="entry name" value="Hydroxysteroid (17-beta) dehydrogenase 3"/>
    <property type="match status" value="1"/>
</dbReference>
<feature type="transmembrane region" description="Helical" evidence="5">
    <location>
        <begin position="187"/>
        <end position="210"/>
    </location>
</feature>
<gene>
    <name evidence="6" type="ORF">Cni_G13143</name>
</gene>
<dbReference type="Gene3D" id="3.40.50.720">
    <property type="entry name" value="NAD(P)-binding Rossmann-like Domain"/>
    <property type="match status" value="1"/>
</dbReference>
<organism evidence="6 7">
    <name type="scientific">Canna indica</name>
    <name type="common">Indian-shot</name>
    <dbReference type="NCBI Taxonomy" id="4628"/>
    <lineage>
        <taxon>Eukaryota</taxon>
        <taxon>Viridiplantae</taxon>
        <taxon>Streptophyta</taxon>
        <taxon>Embryophyta</taxon>
        <taxon>Tracheophyta</taxon>
        <taxon>Spermatophyta</taxon>
        <taxon>Magnoliopsida</taxon>
        <taxon>Liliopsida</taxon>
        <taxon>Zingiberales</taxon>
        <taxon>Cannaceae</taxon>
        <taxon>Canna</taxon>
    </lineage>
</organism>
<evidence type="ECO:0000256" key="1">
    <source>
        <dbReference type="ARBA" id="ARBA00006484"/>
    </source>
</evidence>
<dbReference type="CDD" id="cd05356">
    <property type="entry name" value="17beta-HSD1_like_SDR_c"/>
    <property type="match status" value="1"/>
</dbReference>
<proteinExistence type="inferred from homology"/>
<dbReference type="GO" id="GO:0045703">
    <property type="term" value="F:ketoreductase activity"/>
    <property type="evidence" value="ECO:0007669"/>
    <property type="project" value="TreeGrafter"/>
</dbReference>
<keyword evidence="7" id="KW-1185">Reference proteome</keyword>
<evidence type="ECO:0000256" key="3">
    <source>
        <dbReference type="ARBA" id="ARBA00023002"/>
    </source>
</evidence>
<reference evidence="6 7" key="1">
    <citation type="submission" date="2023-10" db="EMBL/GenBank/DDBJ databases">
        <title>Chromosome-scale genome assembly provides insights into flower coloration mechanisms of Canna indica.</title>
        <authorList>
            <person name="Li C."/>
        </authorList>
    </citation>
    <scope>NUCLEOTIDE SEQUENCE [LARGE SCALE GENOMIC DNA]</scope>
    <source>
        <tissue evidence="6">Flower</tissue>
    </source>
</reference>
<dbReference type="InterPro" id="IPR051019">
    <property type="entry name" value="VLCFA-Steroid_DH"/>
</dbReference>
<dbReference type="InterPro" id="IPR002347">
    <property type="entry name" value="SDR_fam"/>
</dbReference>
<dbReference type="InterPro" id="IPR036291">
    <property type="entry name" value="NAD(P)-bd_dom_sf"/>
</dbReference>
<sequence length="317" mass="34811">MEQFSSFVALLSAQPSWLIFLSSLGLLNLLRAAAVVLAFLHCTFLRPPRDLKSYGSWAVVTGATDGIGKAIAFELARRGLNLVIVGRNPAKLKQLADDIGGAAVVKPVVVDLAADDLAAAVGRLEAEVADLDVGVLVNCAGTTYAHAMYFHEAQEEVWRGIVRVNVEATTRVTRAVLPGMVRRRRGAVVNIGSAASVAVPSFPLSTVYAATKAYVDQFSRSLFMDYKKMGIDVQCQIPFYVATKMVSFKQSSTFIPSPERYAKAAVRRIGYEVRCIPYWSHSLQWWATFFIPDFVLISRILHVGINERNRARGLKEA</sequence>
<name>A0AAQ3K9R1_9LILI</name>
<dbReference type="Proteomes" id="UP001327560">
    <property type="component" value="Chromosome 4"/>
</dbReference>
<dbReference type="AlphaFoldDB" id="A0AAQ3K9R1"/>
<dbReference type="PRINTS" id="PR00080">
    <property type="entry name" value="SDRFAMILY"/>
</dbReference>
<keyword evidence="5" id="KW-0812">Transmembrane</keyword>
<evidence type="ECO:0000256" key="2">
    <source>
        <dbReference type="ARBA" id="ARBA00022857"/>
    </source>
</evidence>
<evidence type="ECO:0000256" key="5">
    <source>
        <dbReference type="SAM" id="Phobius"/>
    </source>
</evidence>
<protein>
    <submittedName>
        <fullName evidence="6">Very-long-chain 3-oxoacyl-CoA reductase 1</fullName>
    </submittedName>
</protein>
<dbReference type="Pfam" id="PF00106">
    <property type="entry name" value="adh_short"/>
    <property type="match status" value="1"/>
</dbReference>
<keyword evidence="3" id="KW-0560">Oxidoreductase</keyword>
<dbReference type="PIRSF" id="PIRSF000126">
    <property type="entry name" value="11-beta-HSD1"/>
    <property type="match status" value="1"/>
</dbReference>
<dbReference type="PRINTS" id="PR00081">
    <property type="entry name" value="GDHRDH"/>
</dbReference>
<evidence type="ECO:0000313" key="7">
    <source>
        <dbReference type="Proteomes" id="UP001327560"/>
    </source>
</evidence>
<keyword evidence="5" id="KW-1133">Transmembrane helix</keyword>
<dbReference type="PANTHER" id="PTHR43899:SF13">
    <property type="entry name" value="RH59310P"/>
    <property type="match status" value="1"/>
</dbReference>
<keyword evidence="5" id="KW-0472">Membrane</keyword>
<feature type="transmembrane region" description="Helical" evidence="5">
    <location>
        <begin position="17"/>
        <end position="40"/>
    </location>
</feature>
<feature type="transmembrane region" description="Helical" evidence="5">
    <location>
        <begin position="283"/>
        <end position="305"/>
    </location>
</feature>
<dbReference type="SUPFAM" id="SSF51735">
    <property type="entry name" value="NAD(P)-binding Rossmann-fold domains"/>
    <property type="match status" value="1"/>
</dbReference>
<dbReference type="EMBL" id="CP136893">
    <property type="protein sequence ID" value="WOL04422.1"/>
    <property type="molecule type" value="Genomic_DNA"/>
</dbReference>
<keyword evidence="2" id="KW-0521">NADP</keyword>
<accession>A0AAQ3K9R1</accession>
<dbReference type="PANTHER" id="PTHR43899">
    <property type="entry name" value="RH59310P"/>
    <property type="match status" value="1"/>
</dbReference>